<accession>A0A5S9N0B8</accession>
<dbReference type="AlphaFoldDB" id="A0A5S9N0B8"/>
<dbReference type="InterPro" id="IPR011048">
    <property type="entry name" value="Haem_d1_sf"/>
</dbReference>
<keyword evidence="2" id="KW-0732">Signal</keyword>
<keyword evidence="6" id="KW-1185">Reference proteome</keyword>
<dbReference type="InterPro" id="IPR052956">
    <property type="entry name" value="Mesenchyme-surface_protein"/>
</dbReference>
<gene>
    <name evidence="5" type="ORF">OPDIPICF_00366</name>
</gene>
<evidence type="ECO:0000313" key="6">
    <source>
        <dbReference type="Proteomes" id="UP000441399"/>
    </source>
</evidence>
<feature type="region of interest" description="Disordered" evidence="1">
    <location>
        <begin position="24"/>
        <end position="54"/>
    </location>
</feature>
<feature type="domain" description="Phytase-like" evidence="3">
    <location>
        <begin position="559"/>
        <end position="856"/>
    </location>
</feature>
<dbReference type="PROSITE" id="PS51257">
    <property type="entry name" value="PROKAR_LIPOPROTEIN"/>
    <property type="match status" value="1"/>
</dbReference>
<dbReference type="EMBL" id="CACSIO010000001">
    <property type="protein sequence ID" value="CAA0081997.1"/>
    <property type="molecule type" value="Genomic_DNA"/>
</dbReference>
<organism evidence="5 6">
    <name type="scientific">BD1-7 clade bacterium</name>
    <dbReference type="NCBI Taxonomy" id="2029982"/>
    <lineage>
        <taxon>Bacteria</taxon>
        <taxon>Pseudomonadati</taxon>
        <taxon>Pseudomonadota</taxon>
        <taxon>Gammaproteobacteria</taxon>
        <taxon>Cellvibrionales</taxon>
        <taxon>Spongiibacteraceae</taxon>
        <taxon>BD1-7 clade</taxon>
    </lineage>
</organism>
<feature type="chain" id="PRO_5024924621" evidence="2">
    <location>
        <begin position="22"/>
        <end position="875"/>
    </location>
</feature>
<dbReference type="PANTHER" id="PTHR46928:SF1">
    <property type="entry name" value="MESENCHYME-SPECIFIC CELL SURFACE GLYCOPROTEIN"/>
    <property type="match status" value="1"/>
</dbReference>
<dbReference type="InterPro" id="IPR027372">
    <property type="entry name" value="Phytase-like_dom"/>
</dbReference>
<feature type="signal peptide" evidence="2">
    <location>
        <begin position="1"/>
        <end position="21"/>
    </location>
</feature>
<feature type="domain" description="DUF7151" evidence="4">
    <location>
        <begin position="56"/>
        <end position="100"/>
    </location>
</feature>
<dbReference type="InterPro" id="IPR055575">
    <property type="entry name" value="DUF7151"/>
</dbReference>
<sequence>MTFKKTLLAATILPLMLAACNGDDGKDGTPGKDGAPGQDGATGQDGASGQNGIPALVKQTPLSNGHIQCAEGGLMVESGIDTNTNNVLDSNEVQNTSFICNQNTQTYFKRIATYPVCMQLDDTCDTDDETVAEIAAASEDGNLVFYTDGGQSSIGGIDITDPANPKGFGIFNVGGEPTSVAVSGDYLLAGVNTSESLTAPSGRLLVAALPAGVPSDANPIDIERIIELGGQPDSVAVSKDGRFAVVAIENERDEDLTVDGVEGGLPQLPAGKLVIIKTEGEPANWMVADVDLTGLADKFPSDPEPEYADINDNNIAVVTLQENNHIVLVDLEKVQFGYLMEPLDAAKTVKSMRPEILNHFSAGTVNLAAIDTEEEDHITLTSSLTDVPREPDGVTWINNDFLATADEGDFEGGSRGFTVFNTLGKVVYSSANELEHLTVRFGHYPEGRSENKGNEPENAEVGQFGDDKYLFIASERSSLIFVYDVNDADTPVYKQTLPAAAGPEGILAIPSRNLLIASSEKDDRGDKLRGGINVYQYGANKNAYPSLQSANDANGNPISWAAMSGLSAGEADTLYAVEDSAFIKSRLFKIDTSKSPALITDAMMMKDDNDILANLTTVSVADDSGSKDDARKDVFDSEDLKNLINDDKTINIDPEGIAKAADGGFWVVSEGSGTVGDSKKPVNSPNLLLKLDANAVVTAAHRLPAALESVQLRFGFEGVTEFEGNVYVAMQRAWDNEETVRIARFATADNSWSFFSYTLDDAESQNGGWVGLSDITSLGNNQFLVIERDNQGGTDAAIKRLYRIDLTGKNDGDAVEKTLVRDLMDDLTSQNNLPFEKVEGLAVTADGNVFIINDNDGVDDNSGENQLLDLGKILD</sequence>
<dbReference type="PANTHER" id="PTHR46928">
    <property type="entry name" value="MESENCHYME-SPECIFIC CELL SURFACE GLYCOPROTEIN"/>
    <property type="match status" value="1"/>
</dbReference>
<evidence type="ECO:0000256" key="2">
    <source>
        <dbReference type="SAM" id="SignalP"/>
    </source>
</evidence>
<dbReference type="Gene3D" id="2.130.10.10">
    <property type="entry name" value="YVTN repeat-like/Quinoprotein amine dehydrogenase"/>
    <property type="match status" value="1"/>
</dbReference>
<dbReference type="SUPFAM" id="SSF51004">
    <property type="entry name" value="C-terminal (heme d1) domain of cytochrome cd1-nitrite reductase"/>
    <property type="match status" value="1"/>
</dbReference>
<dbReference type="Pfam" id="PF13449">
    <property type="entry name" value="Phytase-like"/>
    <property type="match status" value="1"/>
</dbReference>
<evidence type="ECO:0000259" key="3">
    <source>
        <dbReference type="Pfam" id="PF13449"/>
    </source>
</evidence>
<reference evidence="5 6" key="1">
    <citation type="submission" date="2019-11" db="EMBL/GenBank/DDBJ databases">
        <authorList>
            <person name="Holert J."/>
        </authorList>
    </citation>
    <scope>NUCLEOTIDE SEQUENCE [LARGE SCALE GENOMIC DNA]</scope>
    <source>
        <strain evidence="5">SB11_3</strain>
    </source>
</reference>
<protein>
    <submittedName>
        <fullName evidence="5">Uncharacterized protein</fullName>
    </submittedName>
</protein>
<dbReference type="Proteomes" id="UP000441399">
    <property type="component" value="Unassembled WGS sequence"/>
</dbReference>
<name>A0A5S9N0B8_9GAMM</name>
<evidence type="ECO:0000259" key="4">
    <source>
        <dbReference type="Pfam" id="PF23657"/>
    </source>
</evidence>
<dbReference type="InterPro" id="IPR015943">
    <property type="entry name" value="WD40/YVTN_repeat-like_dom_sf"/>
</dbReference>
<evidence type="ECO:0000313" key="5">
    <source>
        <dbReference type="EMBL" id="CAA0081997.1"/>
    </source>
</evidence>
<proteinExistence type="predicted"/>
<dbReference type="Pfam" id="PF23657">
    <property type="entry name" value="DUF7151"/>
    <property type="match status" value="1"/>
</dbReference>
<evidence type="ECO:0000256" key="1">
    <source>
        <dbReference type="SAM" id="MobiDB-lite"/>
    </source>
</evidence>